<name>A0A6M3M8P1_9ZZZZ</name>
<sequence>MAARIELLEGKAVMIKEKNGLAKKDRQASVLTCVKCGAALIEARSGSGAVLLKCSGCKGKGRVTGCAVSDLPVPAELLDRAEQLAVFPGEPGSRSGKEKGAGKVTRSFPLTQEQAAVFDCAFAAAERLCRPEGKGKKGLIAEWLAALALEATPQEVREQVLTDEGRRRFKQLQEIRRLRDAQLPLLAGGGSGKEEDEADEEAEDDGGPQDDLDMDGMGREEKVDALGEVAMKLAEKDGQVTADDLRAHTSDGHAVSQAFQGLVKAGHLEVVGEVVSRRPEAKGRRIKVFRAVGGGR</sequence>
<evidence type="ECO:0000313" key="2">
    <source>
        <dbReference type="EMBL" id="QJB00321.1"/>
    </source>
</evidence>
<feature type="compositionally biased region" description="Acidic residues" evidence="1">
    <location>
        <begin position="194"/>
        <end position="214"/>
    </location>
</feature>
<evidence type="ECO:0000313" key="3">
    <source>
        <dbReference type="EMBL" id="QJB04137.1"/>
    </source>
</evidence>
<gene>
    <name evidence="2" type="ORF">MM171A00607_0014</name>
    <name evidence="3" type="ORF">MM171B00441_0014</name>
</gene>
<organism evidence="3">
    <name type="scientific">viral metagenome</name>
    <dbReference type="NCBI Taxonomy" id="1070528"/>
    <lineage>
        <taxon>unclassified sequences</taxon>
        <taxon>metagenomes</taxon>
        <taxon>organismal metagenomes</taxon>
    </lineage>
</organism>
<dbReference type="AlphaFoldDB" id="A0A6M3M8P1"/>
<reference evidence="3" key="1">
    <citation type="submission" date="2020-03" db="EMBL/GenBank/DDBJ databases">
        <title>The deep terrestrial virosphere.</title>
        <authorList>
            <person name="Holmfeldt K."/>
            <person name="Nilsson E."/>
            <person name="Simone D."/>
            <person name="Lopez-Fernandez M."/>
            <person name="Wu X."/>
            <person name="de Brujin I."/>
            <person name="Lundin D."/>
            <person name="Andersson A."/>
            <person name="Bertilsson S."/>
            <person name="Dopson M."/>
        </authorList>
    </citation>
    <scope>NUCLEOTIDE SEQUENCE</scope>
    <source>
        <strain evidence="2">MM171A00607</strain>
        <strain evidence="3">MM171B00441</strain>
    </source>
</reference>
<proteinExistence type="predicted"/>
<dbReference type="EMBL" id="MT143689">
    <property type="protein sequence ID" value="QJB00321.1"/>
    <property type="molecule type" value="Genomic_DNA"/>
</dbReference>
<feature type="region of interest" description="Disordered" evidence="1">
    <location>
        <begin position="183"/>
        <end position="220"/>
    </location>
</feature>
<evidence type="ECO:0000256" key="1">
    <source>
        <dbReference type="SAM" id="MobiDB-lite"/>
    </source>
</evidence>
<dbReference type="EMBL" id="MT143873">
    <property type="protein sequence ID" value="QJB04137.1"/>
    <property type="molecule type" value="Genomic_DNA"/>
</dbReference>
<accession>A0A6M3M8P1</accession>
<protein>
    <submittedName>
        <fullName evidence="3">Uncharacterized protein</fullName>
    </submittedName>
</protein>